<dbReference type="PANTHER" id="PTHR36061:SF3">
    <property type="entry name" value="OS04G0692200 PROTEIN"/>
    <property type="match status" value="1"/>
</dbReference>
<dbReference type="InterPro" id="IPR009711">
    <property type="entry name" value="UPF0473"/>
</dbReference>
<dbReference type="PANTHER" id="PTHR36061">
    <property type="match status" value="1"/>
</dbReference>
<dbReference type="Pfam" id="PF06949">
    <property type="entry name" value="DUF1292"/>
    <property type="match status" value="1"/>
</dbReference>
<name>A0A8J7DXF4_9CYAN</name>
<dbReference type="InterPro" id="IPR022203">
    <property type="entry name" value="DUF3727"/>
</dbReference>
<dbReference type="EMBL" id="JADEWZ010000015">
    <property type="protein sequence ID" value="MBE9116549.1"/>
    <property type="molecule type" value="Genomic_DNA"/>
</dbReference>
<dbReference type="AlphaFoldDB" id="A0A8J7DXF4"/>
<accession>A0A8J7DXF4</accession>
<organism evidence="1 2">
    <name type="scientific">Lusitaniella coriacea LEGE 07157</name>
    <dbReference type="NCBI Taxonomy" id="945747"/>
    <lineage>
        <taxon>Bacteria</taxon>
        <taxon>Bacillati</taxon>
        <taxon>Cyanobacteriota</taxon>
        <taxon>Cyanophyceae</taxon>
        <taxon>Spirulinales</taxon>
        <taxon>Lusitaniellaceae</taxon>
        <taxon>Lusitaniella</taxon>
    </lineage>
</organism>
<gene>
    <name evidence="1" type="ORF">IQ249_11625</name>
</gene>
<sequence length="190" mass="21331">MSLSHFSEPNGQSSAEIVNLDDDLGRSLPCYIERSFTVEDSTYVLLLPVDAPVAIVAWDGKKDEDSATWIEDSEEIARIFPDAKAVLAERDLSLKNAAFTLTVEGELSALDEEDILTIEIENDGGEVISDDFQFLASFYNQGQEYELYTPLSPFLFFARASSAGELELLSPEDEEFRKIQPFLEEWLSEE</sequence>
<comment type="caution">
    <text evidence="1">The sequence shown here is derived from an EMBL/GenBank/DDBJ whole genome shotgun (WGS) entry which is preliminary data.</text>
</comment>
<proteinExistence type="predicted"/>
<dbReference type="RefSeq" id="WP_194029638.1">
    <property type="nucleotide sequence ID" value="NZ_JADEWZ010000015.1"/>
</dbReference>
<keyword evidence="2" id="KW-1185">Reference proteome</keyword>
<reference evidence="1" key="1">
    <citation type="submission" date="2020-10" db="EMBL/GenBank/DDBJ databases">
        <authorList>
            <person name="Castelo-Branco R."/>
            <person name="Eusebio N."/>
            <person name="Adriana R."/>
            <person name="Vieira A."/>
            <person name="Brugerolle De Fraissinette N."/>
            <person name="Rezende De Castro R."/>
            <person name="Schneider M.P."/>
            <person name="Vasconcelos V."/>
            <person name="Leao P.N."/>
        </authorList>
    </citation>
    <scope>NUCLEOTIDE SEQUENCE</scope>
    <source>
        <strain evidence="1">LEGE 07157</strain>
    </source>
</reference>
<evidence type="ECO:0000313" key="1">
    <source>
        <dbReference type="EMBL" id="MBE9116549.1"/>
    </source>
</evidence>
<evidence type="ECO:0000313" key="2">
    <source>
        <dbReference type="Proteomes" id="UP000654482"/>
    </source>
</evidence>
<dbReference type="Pfam" id="PF12527">
    <property type="entry name" value="DUF3727"/>
    <property type="match status" value="1"/>
</dbReference>
<dbReference type="Proteomes" id="UP000654482">
    <property type="component" value="Unassembled WGS sequence"/>
</dbReference>
<protein>
    <submittedName>
        <fullName evidence="1">DUF3727 domain-containing protein</fullName>
    </submittedName>
</protein>